<keyword evidence="2" id="KW-0067">ATP-binding</keyword>
<evidence type="ECO:0000256" key="1">
    <source>
        <dbReference type="SAM" id="MobiDB-lite"/>
    </source>
</evidence>
<feature type="compositionally biased region" description="Basic and acidic residues" evidence="1">
    <location>
        <begin position="73"/>
        <end position="89"/>
    </location>
</feature>
<protein>
    <submittedName>
        <fullName evidence="2">Putative DNA helicase related protein</fullName>
    </submittedName>
</protein>
<reference evidence="2" key="2">
    <citation type="submission" date="2011-02" db="EMBL/GenBank/DDBJ databases">
        <authorList>
            <person name="Chang F.-Y."/>
            <person name="Brady S.F."/>
        </authorList>
    </citation>
    <scope>NUCLEOTIDE SEQUENCE</scope>
</reference>
<dbReference type="EMBL" id="JF439215">
    <property type="protein sequence ID" value="AEF32087.1"/>
    <property type="molecule type" value="Genomic_DNA"/>
</dbReference>
<organism evidence="2">
    <name type="scientific">uncultured bacterium AB1650</name>
    <dbReference type="NCBI Taxonomy" id="1047164"/>
    <lineage>
        <taxon>Bacteria</taxon>
        <taxon>environmental samples</taxon>
    </lineage>
</organism>
<evidence type="ECO:0000313" key="2">
    <source>
        <dbReference type="EMBL" id="AEF32087.1"/>
    </source>
</evidence>
<keyword evidence="2" id="KW-0378">Hydrolase</keyword>
<feature type="compositionally biased region" description="Basic and acidic residues" evidence="1">
    <location>
        <begin position="102"/>
        <end position="122"/>
    </location>
</feature>
<keyword evidence="2" id="KW-0547">Nucleotide-binding</keyword>
<reference evidence="2" key="1">
    <citation type="journal article" date="2011" name="J. Am. Chem. Soc.">
        <title>Cloning and characterization of an environmental DNA-derived gene cluster that encodes the biosynthesis of the antitumor substance BE-54017.</title>
        <authorList>
            <person name="Chang F.Y."/>
            <person name="Brady S.F."/>
        </authorList>
    </citation>
    <scope>NUCLEOTIDE SEQUENCE</scope>
</reference>
<feature type="region of interest" description="Disordered" evidence="1">
    <location>
        <begin position="73"/>
        <end position="136"/>
    </location>
</feature>
<sequence>MPGTAAQGHWIPAEGLRLDRILEKLADLDFDKGEQADVVVLVLGSAPDRPGARRWTASRPNLLNVAVSRASPVRDREVVEARSRVEDAHTVGTTGEAGVGHGDLRRGHVADVHLDGGADRLHPQVVPGVRPDGHGG</sequence>
<accession>F6LW97</accession>
<dbReference type="AlphaFoldDB" id="F6LW97"/>
<proteinExistence type="predicted"/>
<name>F6LW97_9BACT</name>
<dbReference type="GO" id="GO:0004386">
    <property type="term" value="F:helicase activity"/>
    <property type="evidence" value="ECO:0007669"/>
    <property type="project" value="UniProtKB-KW"/>
</dbReference>
<keyword evidence="2" id="KW-0347">Helicase</keyword>